<keyword evidence="1" id="KW-1133">Transmembrane helix</keyword>
<keyword evidence="3" id="KW-1185">Reference proteome</keyword>
<organism evidence="2 3">
    <name type="scientific">Lentzea miocenica</name>
    <dbReference type="NCBI Taxonomy" id="3095431"/>
    <lineage>
        <taxon>Bacteria</taxon>
        <taxon>Bacillati</taxon>
        <taxon>Actinomycetota</taxon>
        <taxon>Actinomycetes</taxon>
        <taxon>Pseudonocardiales</taxon>
        <taxon>Pseudonocardiaceae</taxon>
        <taxon>Lentzea</taxon>
    </lineage>
</organism>
<reference evidence="2 3" key="2">
    <citation type="submission" date="2023-11" db="EMBL/GenBank/DDBJ databases">
        <authorList>
            <person name="Lara A.C."/>
            <person name="Chronakova A."/>
        </authorList>
    </citation>
    <scope>NUCLEOTIDE SEQUENCE [LARGE SCALE GENOMIC DNA]</scope>
    <source>
        <strain evidence="2 3">BCCO 10_0856</strain>
    </source>
</reference>
<dbReference type="Proteomes" id="UP001285521">
    <property type="component" value="Unassembled WGS sequence"/>
</dbReference>
<dbReference type="EMBL" id="JAXAVW010000025">
    <property type="protein sequence ID" value="MDX8034252.1"/>
    <property type="molecule type" value="Genomic_DNA"/>
</dbReference>
<evidence type="ECO:0000313" key="2">
    <source>
        <dbReference type="EMBL" id="MDX8034252.1"/>
    </source>
</evidence>
<evidence type="ECO:0000313" key="3">
    <source>
        <dbReference type="Proteomes" id="UP001285521"/>
    </source>
</evidence>
<comment type="caution">
    <text evidence="2">The sequence shown here is derived from an EMBL/GenBank/DDBJ whole genome shotgun (WGS) entry which is preliminary data.</text>
</comment>
<sequence>MLTGIGHLDSPRGRVDGENLDTTMEAMTMTWYYGTPMGWGGFSMMALTMLVFWGGLVALVVVLLRRSPHTGSEARILRERLARGDIDTEEFDRIRRSLDSR</sequence>
<proteinExistence type="predicted"/>
<feature type="transmembrane region" description="Helical" evidence="1">
    <location>
        <begin position="39"/>
        <end position="64"/>
    </location>
</feature>
<accession>A0ABU4T7W8</accession>
<protein>
    <submittedName>
        <fullName evidence="2">SHOCT domain-containing protein</fullName>
    </submittedName>
</protein>
<dbReference type="RefSeq" id="WP_319969274.1">
    <property type="nucleotide sequence ID" value="NZ_JAXAVW010000025.1"/>
</dbReference>
<name>A0ABU4T7W8_9PSEU</name>
<evidence type="ECO:0000256" key="1">
    <source>
        <dbReference type="SAM" id="Phobius"/>
    </source>
</evidence>
<reference evidence="2 3" key="1">
    <citation type="submission" date="2023-11" db="EMBL/GenBank/DDBJ databases">
        <title>Lentzea sokolovensis, sp. nov., Lentzea kristufkii, sp. nov., and Lentzea miocenensis, sp. nov., rare actinobacteria from Sokolov Coal Basin, Miocene lacustrine sediment, Czech Republic.</title>
        <authorList>
            <person name="Lara A."/>
            <person name="Kotroba L."/>
            <person name="Nouioui I."/>
            <person name="Neumann-Schaal M."/>
            <person name="Mast Y."/>
            <person name="Chronakova A."/>
        </authorList>
    </citation>
    <scope>NUCLEOTIDE SEQUENCE [LARGE SCALE GENOMIC DNA]</scope>
    <source>
        <strain evidence="2 3">BCCO 10_0856</strain>
    </source>
</reference>
<keyword evidence="1" id="KW-0812">Transmembrane</keyword>
<gene>
    <name evidence="2" type="ORF">SK803_28890</name>
</gene>
<keyword evidence="1" id="KW-0472">Membrane</keyword>